<name>A0A0D2APT3_9PEZI</name>
<dbReference type="InterPro" id="IPR006094">
    <property type="entry name" value="Oxid_FAD_bind_N"/>
</dbReference>
<dbReference type="PANTHER" id="PTHR42973:SF7">
    <property type="entry name" value="FAD-BINDING PCMH-TYPE DOMAIN-CONTAINING PROTEIN"/>
    <property type="match status" value="1"/>
</dbReference>
<dbReference type="HOGENOM" id="CLU_018354_0_2_1"/>
<evidence type="ECO:0000256" key="1">
    <source>
        <dbReference type="ARBA" id="ARBA00005466"/>
    </source>
</evidence>
<dbReference type="OrthoDB" id="415825at2759"/>
<dbReference type="GeneID" id="27308627"/>
<dbReference type="PANTHER" id="PTHR42973">
    <property type="entry name" value="BINDING OXIDOREDUCTASE, PUTATIVE (AFU_ORTHOLOGUE AFUA_1G17690)-RELATED"/>
    <property type="match status" value="1"/>
</dbReference>
<proteinExistence type="inferred from homology"/>
<sequence>MEISNIALELGPSCRVYTPHDGDVFDRLISRWSSMNISLPHAIATPAIAEDITKVIKYAAKHNLKVVPVAGAHGSFLPISSRTIYLSMSEFKDVHLDEERGEVTVSGGCVAGDVLKSLSAQGWYTCFPNSNAVGMIGSLIGGLNHPLVGLHGLGVDCIKSIDIVPFSMDDGSELREISLSESSTESSRARLFNTLCGAGHGLGVITSMKLKAWKIRDLNLTDGQIWSRTIMFPLDAVALAAQTYLSLQPPPPQLSMALFFVRAPPTAPQPRIPILLLSLIYFGPSKDAEEICRHTLNEEVMKRSINIVEVPKEFATFNSASEALNKHGDVKEFYSAILEEVDEAGIKQAYEKWRCFTDDNLASRANSIAFVTSISQKGLSSAGDFHFGRGRSHFVQALAWYKDPDEKSEADEFGIRVIEAMRAKDRAEGRSSWGYVNNARAGQDMRDIYNDEQIREIRRVKEIWDRSNVGWSPVVDGWEY</sequence>
<reference evidence="6 7" key="1">
    <citation type="submission" date="2015-01" db="EMBL/GenBank/DDBJ databases">
        <title>The Genome Sequence of Ochroconis gallopava CBS43764.</title>
        <authorList>
            <consortium name="The Broad Institute Genomics Platform"/>
            <person name="Cuomo C."/>
            <person name="de Hoog S."/>
            <person name="Gorbushina A."/>
            <person name="Stielow B."/>
            <person name="Teixiera M."/>
            <person name="Abouelleil A."/>
            <person name="Chapman S.B."/>
            <person name="Priest M."/>
            <person name="Young S.K."/>
            <person name="Wortman J."/>
            <person name="Nusbaum C."/>
            <person name="Birren B."/>
        </authorList>
    </citation>
    <scope>NUCLEOTIDE SEQUENCE [LARGE SCALE GENOMIC DNA]</scope>
    <source>
        <strain evidence="6 7">CBS 43764</strain>
    </source>
</reference>
<dbReference type="AlphaFoldDB" id="A0A0D2APT3"/>
<dbReference type="InterPro" id="IPR036318">
    <property type="entry name" value="FAD-bd_PCMH-like_sf"/>
</dbReference>
<evidence type="ECO:0000313" key="6">
    <source>
        <dbReference type="EMBL" id="KIW08708.1"/>
    </source>
</evidence>
<dbReference type="EMBL" id="KN847530">
    <property type="protein sequence ID" value="KIW08708.1"/>
    <property type="molecule type" value="Genomic_DNA"/>
</dbReference>
<accession>A0A0D2APT3</accession>
<feature type="domain" description="FAD-binding PCMH-type" evidence="5">
    <location>
        <begin position="36"/>
        <end position="215"/>
    </location>
</feature>
<dbReference type="Gene3D" id="3.40.462.20">
    <property type="match status" value="1"/>
</dbReference>
<protein>
    <recommendedName>
        <fullName evidence="5">FAD-binding PCMH-type domain-containing protein</fullName>
    </recommendedName>
</protein>
<keyword evidence="3" id="KW-0274">FAD</keyword>
<gene>
    <name evidence="6" type="ORF">PV09_00654</name>
</gene>
<evidence type="ECO:0000256" key="4">
    <source>
        <dbReference type="ARBA" id="ARBA00023002"/>
    </source>
</evidence>
<dbReference type="GO" id="GO:0071949">
    <property type="term" value="F:FAD binding"/>
    <property type="evidence" value="ECO:0007669"/>
    <property type="project" value="InterPro"/>
</dbReference>
<evidence type="ECO:0000256" key="3">
    <source>
        <dbReference type="ARBA" id="ARBA00022827"/>
    </source>
</evidence>
<keyword evidence="7" id="KW-1185">Reference proteome</keyword>
<dbReference type="Gene3D" id="3.30.465.10">
    <property type="match status" value="1"/>
</dbReference>
<dbReference type="InterPro" id="IPR016166">
    <property type="entry name" value="FAD-bd_PCMH"/>
</dbReference>
<dbReference type="GO" id="GO:0016491">
    <property type="term" value="F:oxidoreductase activity"/>
    <property type="evidence" value="ECO:0007669"/>
    <property type="project" value="UniProtKB-KW"/>
</dbReference>
<dbReference type="STRING" id="253628.A0A0D2APT3"/>
<evidence type="ECO:0000313" key="7">
    <source>
        <dbReference type="Proteomes" id="UP000053259"/>
    </source>
</evidence>
<dbReference type="Pfam" id="PF01565">
    <property type="entry name" value="FAD_binding_4"/>
    <property type="match status" value="1"/>
</dbReference>
<keyword evidence="4" id="KW-0560">Oxidoreductase</keyword>
<dbReference type="InParanoid" id="A0A0D2APT3"/>
<dbReference type="RefSeq" id="XP_016218577.1">
    <property type="nucleotide sequence ID" value="XM_016353424.1"/>
</dbReference>
<dbReference type="SUPFAM" id="SSF56176">
    <property type="entry name" value="FAD-binding/transporter-associated domain-like"/>
    <property type="match status" value="1"/>
</dbReference>
<comment type="similarity">
    <text evidence="1">Belongs to the oxygen-dependent FAD-linked oxidoreductase family.</text>
</comment>
<organism evidence="6 7">
    <name type="scientific">Verruconis gallopava</name>
    <dbReference type="NCBI Taxonomy" id="253628"/>
    <lineage>
        <taxon>Eukaryota</taxon>
        <taxon>Fungi</taxon>
        <taxon>Dikarya</taxon>
        <taxon>Ascomycota</taxon>
        <taxon>Pezizomycotina</taxon>
        <taxon>Dothideomycetes</taxon>
        <taxon>Pleosporomycetidae</taxon>
        <taxon>Venturiales</taxon>
        <taxon>Sympoventuriaceae</taxon>
        <taxon>Verruconis</taxon>
    </lineage>
</organism>
<dbReference type="VEuPathDB" id="FungiDB:PV09_00654"/>
<dbReference type="InterPro" id="IPR050416">
    <property type="entry name" value="FAD-linked_Oxidoreductase"/>
</dbReference>
<dbReference type="Proteomes" id="UP000053259">
    <property type="component" value="Unassembled WGS sequence"/>
</dbReference>
<dbReference type="InterPro" id="IPR016169">
    <property type="entry name" value="FAD-bd_PCMH_sub2"/>
</dbReference>
<keyword evidence="2" id="KW-0285">Flavoprotein</keyword>
<dbReference type="PROSITE" id="PS51387">
    <property type="entry name" value="FAD_PCMH"/>
    <property type="match status" value="1"/>
</dbReference>
<evidence type="ECO:0000259" key="5">
    <source>
        <dbReference type="PROSITE" id="PS51387"/>
    </source>
</evidence>
<evidence type="ECO:0000256" key="2">
    <source>
        <dbReference type="ARBA" id="ARBA00022630"/>
    </source>
</evidence>